<protein>
    <submittedName>
        <fullName evidence="1">Uncharacterized protein</fullName>
    </submittedName>
</protein>
<evidence type="ECO:0000313" key="2">
    <source>
        <dbReference type="Proteomes" id="UP001057134"/>
    </source>
</evidence>
<reference evidence="1" key="1">
    <citation type="submission" date="2018-02" db="EMBL/GenBank/DDBJ databases">
        <authorList>
            <person name="Kim S.-K."/>
            <person name="Jung H.-I."/>
            <person name="Lee S.-W."/>
        </authorList>
    </citation>
    <scope>NUCLEOTIDE SEQUENCE</scope>
    <source>
        <strain evidence="1">SK3146</strain>
    </source>
</reference>
<name>A0ABY4RMZ3_9BACL</name>
<sequence>MPTFIGIAFAAVFVAARWIYFHTSRKQEVRPDAVDAEFLDLLNNGDRHE</sequence>
<dbReference type="EMBL" id="CP027059">
    <property type="protein sequence ID" value="UQZ83821.1"/>
    <property type="molecule type" value="Genomic_DNA"/>
</dbReference>
<proteinExistence type="predicted"/>
<evidence type="ECO:0000313" key="1">
    <source>
        <dbReference type="EMBL" id="UQZ83821.1"/>
    </source>
</evidence>
<dbReference type="Proteomes" id="UP001057134">
    <property type="component" value="Chromosome"/>
</dbReference>
<organism evidence="1 2">
    <name type="scientific">Paenibacillus konkukensis</name>
    <dbReference type="NCBI Taxonomy" id="2020716"/>
    <lineage>
        <taxon>Bacteria</taxon>
        <taxon>Bacillati</taxon>
        <taxon>Bacillota</taxon>
        <taxon>Bacilli</taxon>
        <taxon>Bacillales</taxon>
        <taxon>Paenibacillaceae</taxon>
        <taxon>Paenibacillus</taxon>
    </lineage>
</organism>
<gene>
    <name evidence="1" type="ORF">SK3146_03028</name>
</gene>
<reference evidence="1" key="2">
    <citation type="journal article" date="2021" name="J Anim Sci Technol">
        <title>Complete genome sequence of Paenibacillus konkukensis sp. nov. SK3146 as a potential probiotic strain.</title>
        <authorList>
            <person name="Jung H.I."/>
            <person name="Park S."/>
            <person name="Niu K.M."/>
            <person name="Lee S.W."/>
            <person name="Kothari D."/>
            <person name="Yi K.J."/>
            <person name="Kim S.K."/>
        </authorList>
    </citation>
    <scope>NUCLEOTIDE SEQUENCE</scope>
    <source>
        <strain evidence="1">SK3146</strain>
    </source>
</reference>
<dbReference type="RefSeq" id="WP_249865804.1">
    <property type="nucleotide sequence ID" value="NZ_CP027059.1"/>
</dbReference>
<accession>A0ABY4RMZ3</accession>
<keyword evidence="2" id="KW-1185">Reference proteome</keyword>